<proteinExistence type="predicted"/>
<feature type="compositionally biased region" description="Gly residues" evidence="1">
    <location>
        <begin position="224"/>
        <end position="241"/>
    </location>
</feature>
<feature type="region of interest" description="Disordered" evidence="1">
    <location>
        <begin position="224"/>
        <end position="243"/>
    </location>
</feature>
<evidence type="ECO:0000256" key="1">
    <source>
        <dbReference type="SAM" id="MobiDB-lite"/>
    </source>
</evidence>
<dbReference type="RefSeq" id="WP_085519171.1">
    <property type="nucleotide sequence ID" value="NZ_FXAW01000014.1"/>
</dbReference>
<organism evidence="2 3">
    <name type="scientific">Marivirga sericea</name>
    <dbReference type="NCBI Taxonomy" id="1028"/>
    <lineage>
        <taxon>Bacteria</taxon>
        <taxon>Pseudomonadati</taxon>
        <taxon>Bacteroidota</taxon>
        <taxon>Cytophagia</taxon>
        <taxon>Cytophagales</taxon>
        <taxon>Marivirgaceae</taxon>
        <taxon>Marivirga</taxon>
    </lineage>
</organism>
<name>A0A1X7LHF8_9BACT</name>
<dbReference type="AlphaFoldDB" id="A0A1X7LHF8"/>
<dbReference type="PROSITE" id="PS51257">
    <property type="entry name" value="PROKAR_LIPOPROTEIN"/>
    <property type="match status" value="1"/>
</dbReference>
<protein>
    <submittedName>
        <fullName evidence="2">Uncharacterized protein</fullName>
    </submittedName>
</protein>
<reference evidence="3" key="1">
    <citation type="submission" date="2017-04" db="EMBL/GenBank/DDBJ databases">
        <authorList>
            <person name="Varghese N."/>
            <person name="Submissions S."/>
        </authorList>
    </citation>
    <scope>NUCLEOTIDE SEQUENCE [LARGE SCALE GENOMIC DNA]</scope>
    <source>
        <strain evidence="3">DSM 4125</strain>
    </source>
</reference>
<dbReference type="STRING" id="1028.SAMN05661096_04062"/>
<dbReference type="Proteomes" id="UP000193804">
    <property type="component" value="Unassembled WGS sequence"/>
</dbReference>
<keyword evidence="3" id="KW-1185">Reference proteome</keyword>
<evidence type="ECO:0000313" key="3">
    <source>
        <dbReference type="Proteomes" id="UP000193804"/>
    </source>
</evidence>
<sequence>MEKIISKITVLVLGIFIMYACNPNLEDEKVLTPEEEIQTEELIKLGNANLEAQDILLEMLQKEPDLRKELLKIGVEEEGIMLKTLFDPTTESFQRLSSSLLTFKDTFAKYYHGSEGSASAKRSGKKNNEELEKLIQTLVDSNIELYMPYIEEAMLETDNITIVAATLENQGDVVEGYRVKVSQEGGRSNLPLDPPQLIDHVDDDYADGNTTLILMPIDDGGSGGGYGGGGSSGGGSTGGGSSHPHEYEDLYRMLVNVGAIKCNTQYDAFVNVINGGASEFKFIRAYPYYSGGTKSQIAELGTMSLTRRQINRHTVVNVNTSWDNAWAPEELTQGLGIYEYDNTNKTVRLDGTVRLLHNGNVTTTTYDEDFSSKNGVLLNEDLGRENFYYDSEDDRNFGNGFHNGHAWRTAGGLSFTLAPTMEYE</sequence>
<dbReference type="EMBL" id="FXAW01000014">
    <property type="protein sequence ID" value="SMG53215.1"/>
    <property type="molecule type" value="Genomic_DNA"/>
</dbReference>
<evidence type="ECO:0000313" key="2">
    <source>
        <dbReference type="EMBL" id="SMG53215.1"/>
    </source>
</evidence>
<gene>
    <name evidence="2" type="ORF">SAMN05661096_04062</name>
</gene>
<accession>A0A1X7LHF8</accession>